<proteinExistence type="predicted"/>
<reference evidence="3 4" key="1">
    <citation type="journal article" date="2019" name="Int. J. Syst. Evol. Microbiol.">
        <title>The Global Catalogue of Microorganisms (GCM) 10K type strain sequencing project: providing services to taxonomists for standard genome sequencing and annotation.</title>
        <authorList>
            <consortium name="The Broad Institute Genomics Platform"/>
            <consortium name="The Broad Institute Genome Sequencing Center for Infectious Disease"/>
            <person name="Wu L."/>
            <person name="Ma J."/>
        </authorList>
    </citation>
    <scope>NUCLEOTIDE SEQUENCE [LARGE SCALE GENOMIC DNA]</scope>
    <source>
        <strain evidence="3 4">JCM 3325</strain>
    </source>
</reference>
<feature type="transmembrane region" description="Helical" evidence="2">
    <location>
        <begin position="84"/>
        <end position="102"/>
    </location>
</feature>
<sequence>METNKQDERAVPDTPGDDADTEPKIAPMLVLASLSLGQLSNVILLATGVLIEQGSVTTVFLQTAFTTILLWFLVRPKRKAGWSLWWRGLLLGSSNAASLVAFREAQSIAPYATVTCTWLVLGPMMAAGYRIVRSQMWRALGWLALTLPGTVLVVDGLKPASITALLWVGVTAVTYHIHVKINSGLPKEDIDTCSTLGKMTNMVVVTVLLLSVEGSGALLGIDWKALAVCSGAAVLFVGSTLLMNAAWKTGLHVTSHAMLMPAKPALSLLLGMIAGQFLSLANWLGIALVTVAGWGSKRTQIRDQTKKGRRPGLG</sequence>
<feature type="compositionally biased region" description="Basic and acidic residues" evidence="1">
    <location>
        <begin position="1"/>
        <end position="11"/>
    </location>
</feature>
<feature type="transmembrane region" description="Helical" evidence="2">
    <location>
        <begin position="199"/>
        <end position="219"/>
    </location>
</feature>
<keyword evidence="2" id="KW-1133">Transmembrane helix</keyword>
<organism evidence="3 4">
    <name type="scientific">Actinomadura vinacea</name>
    <dbReference type="NCBI Taxonomy" id="115336"/>
    <lineage>
        <taxon>Bacteria</taxon>
        <taxon>Bacillati</taxon>
        <taxon>Actinomycetota</taxon>
        <taxon>Actinomycetes</taxon>
        <taxon>Streptosporangiales</taxon>
        <taxon>Thermomonosporaceae</taxon>
        <taxon>Actinomadura</taxon>
    </lineage>
</organism>
<feature type="region of interest" description="Disordered" evidence="1">
    <location>
        <begin position="1"/>
        <end position="22"/>
    </location>
</feature>
<keyword evidence="2" id="KW-0472">Membrane</keyword>
<protein>
    <recommendedName>
        <fullName evidence="5">EamA family transporter</fullName>
    </recommendedName>
</protein>
<feature type="transmembrane region" description="Helical" evidence="2">
    <location>
        <begin position="29"/>
        <end position="51"/>
    </location>
</feature>
<keyword evidence="4" id="KW-1185">Reference proteome</keyword>
<feature type="transmembrane region" description="Helical" evidence="2">
    <location>
        <begin position="57"/>
        <end position="74"/>
    </location>
</feature>
<evidence type="ECO:0000313" key="3">
    <source>
        <dbReference type="EMBL" id="GAA2397488.1"/>
    </source>
</evidence>
<feature type="transmembrane region" description="Helical" evidence="2">
    <location>
        <begin position="108"/>
        <end position="129"/>
    </location>
</feature>
<dbReference type="RefSeq" id="WP_344586139.1">
    <property type="nucleotide sequence ID" value="NZ_BAAARW010000001.1"/>
</dbReference>
<dbReference type="Proteomes" id="UP001501231">
    <property type="component" value="Unassembled WGS sequence"/>
</dbReference>
<accession>A0ABN3I8B4</accession>
<evidence type="ECO:0000256" key="1">
    <source>
        <dbReference type="SAM" id="MobiDB-lite"/>
    </source>
</evidence>
<evidence type="ECO:0000313" key="4">
    <source>
        <dbReference type="Proteomes" id="UP001501231"/>
    </source>
</evidence>
<gene>
    <name evidence="3" type="ORF">GCM10010191_00120</name>
</gene>
<dbReference type="EMBL" id="BAAARW010000001">
    <property type="protein sequence ID" value="GAA2397488.1"/>
    <property type="molecule type" value="Genomic_DNA"/>
</dbReference>
<name>A0ABN3I8B4_9ACTN</name>
<keyword evidence="2" id="KW-0812">Transmembrane</keyword>
<evidence type="ECO:0008006" key="5">
    <source>
        <dbReference type="Google" id="ProtNLM"/>
    </source>
</evidence>
<feature type="transmembrane region" description="Helical" evidence="2">
    <location>
        <begin position="225"/>
        <end position="247"/>
    </location>
</feature>
<evidence type="ECO:0000256" key="2">
    <source>
        <dbReference type="SAM" id="Phobius"/>
    </source>
</evidence>
<feature type="transmembrane region" description="Helical" evidence="2">
    <location>
        <begin position="268"/>
        <end position="294"/>
    </location>
</feature>
<feature type="transmembrane region" description="Helical" evidence="2">
    <location>
        <begin position="160"/>
        <end position="178"/>
    </location>
</feature>
<comment type="caution">
    <text evidence="3">The sequence shown here is derived from an EMBL/GenBank/DDBJ whole genome shotgun (WGS) entry which is preliminary data.</text>
</comment>